<dbReference type="EMBL" id="JAQQXP010000001">
    <property type="protein sequence ID" value="MDC8830465.1"/>
    <property type="molecule type" value="Genomic_DNA"/>
</dbReference>
<accession>A0ABT5L0B1</accession>
<protein>
    <submittedName>
        <fullName evidence="2">Acyl-protein synthetase</fullName>
    </submittedName>
</protein>
<name>A0ABT5L0B1_9ALTE</name>
<proteinExistence type="predicted"/>
<evidence type="ECO:0000313" key="3">
    <source>
        <dbReference type="Proteomes" id="UP001218788"/>
    </source>
</evidence>
<dbReference type="RefSeq" id="WP_273639334.1">
    <property type="nucleotide sequence ID" value="NZ_JAQQXP010000001.1"/>
</dbReference>
<sequence>MFNYSSELFELPVYGVGRTDKQAMLDSMLSRLSEYHYDHCQAYKNLLDCNGFSPRNKAAAAQLPVATTLFKDLTLSSIPDSQVFRQMRSSGTSGQASKIALDADSAKRQSKVLVKILQAWLGKQRRPMLLIDSAATVKAAGAMTARAAGLQGLSFFGRDHCYALDENMQLDIPKVTAFFDQYGQQRVLMFGFTFIVWQQFVQALQRHGLTFNFADAKLIHGGGWKKMQEQAVTDSLFKHTINERLGNVSVHDYYGMVEQTGTIYVQCEHGYLHTPVWSDVLIRRPDDLSIADVGESGLIQVNSILPSSYPGHCLLTEDLGIIRGEDDCECGRLGKYFSVLGRVPKAEVKGCSDTFA</sequence>
<dbReference type="SUPFAM" id="SSF56801">
    <property type="entry name" value="Acetyl-CoA synthetase-like"/>
    <property type="match status" value="1"/>
</dbReference>
<dbReference type="InterPro" id="IPR007534">
    <property type="entry name" value="LuxE"/>
</dbReference>
<dbReference type="InterPro" id="IPR042099">
    <property type="entry name" value="ANL_N_sf"/>
</dbReference>
<evidence type="ECO:0000259" key="1">
    <source>
        <dbReference type="Pfam" id="PF04443"/>
    </source>
</evidence>
<dbReference type="Gene3D" id="3.40.50.12780">
    <property type="entry name" value="N-terminal domain of ligase-like"/>
    <property type="match status" value="1"/>
</dbReference>
<reference evidence="2 3" key="1">
    <citation type="submission" date="2022-10" db="EMBL/GenBank/DDBJ databases">
        <title>Alteromonas sp. chi3 Genome sequencing.</title>
        <authorList>
            <person name="Park S."/>
        </authorList>
    </citation>
    <scope>NUCLEOTIDE SEQUENCE [LARGE SCALE GENOMIC DNA]</scope>
    <source>
        <strain evidence="3">chi3</strain>
    </source>
</reference>
<evidence type="ECO:0000313" key="2">
    <source>
        <dbReference type="EMBL" id="MDC8830465.1"/>
    </source>
</evidence>
<comment type="caution">
    <text evidence="2">The sequence shown here is derived from an EMBL/GenBank/DDBJ whole genome shotgun (WGS) entry which is preliminary data.</text>
</comment>
<keyword evidence="3" id="KW-1185">Reference proteome</keyword>
<feature type="domain" description="Acyl-protein synthetase LuxE" evidence="1">
    <location>
        <begin position="29"/>
        <end position="354"/>
    </location>
</feature>
<organism evidence="2 3">
    <name type="scientific">Alteromonas gilva</name>
    <dbReference type="NCBI Taxonomy" id="2987522"/>
    <lineage>
        <taxon>Bacteria</taxon>
        <taxon>Pseudomonadati</taxon>
        <taxon>Pseudomonadota</taxon>
        <taxon>Gammaproteobacteria</taxon>
        <taxon>Alteromonadales</taxon>
        <taxon>Alteromonadaceae</taxon>
        <taxon>Alteromonas/Salinimonas group</taxon>
        <taxon>Alteromonas</taxon>
    </lineage>
</organism>
<dbReference type="Proteomes" id="UP001218788">
    <property type="component" value="Unassembled WGS sequence"/>
</dbReference>
<gene>
    <name evidence="2" type="ORF">OIK42_06760</name>
</gene>
<dbReference type="Pfam" id="PF04443">
    <property type="entry name" value="LuxE"/>
    <property type="match status" value="1"/>
</dbReference>